<evidence type="ECO:0000313" key="3">
    <source>
        <dbReference type="Proteomes" id="UP000305067"/>
    </source>
</evidence>
<reference evidence="2 3" key="1">
    <citation type="journal article" date="2019" name="Nat. Ecol. Evol.">
        <title>Megaphylogeny resolves global patterns of mushroom evolution.</title>
        <authorList>
            <person name="Varga T."/>
            <person name="Krizsan K."/>
            <person name="Foldi C."/>
            <person name="Dima B."/>
            <person name="Sanchez-Garcia M."/>
            <person name="Sanchez-Ramirez S."/>
            <person name="Szollosi G.J."/>
            <person name="Szarkandi J.G."/>
            <person name="Papp V."/>
            <person name="Albert L."/>
            <person name="Andreopoulos W."/>
            <person name="Angelini C."/>
            <person name="Antonin V."/>
            <person name="Barry K.W."/>
            <person name="Bougher N.L."/>
            <person name="Buchanan P."/>
            <person name="Buyck B."/>
            <person name="Bense V."/>
            <person name="Catcheside P."/>
            <person name="Chovatia M."/>
            <person name="Cooper J."/>
            <person name="Damon W."/>
            <person name="Desjardin D."/>
            <person name="Finy P."/>
            <person name="Geml J."/>
            <person name="Haridas S."/>
            <person name="Hughes K."/>
            <person name="Justo A."/>
            <person name="Karasinski D."/>
            <person name="Kautmanova I."/>
            <person name="Kiss B."/>
            <person name="Kocsube S."/>
            <person name="Kotiranta H."/>
            <person name="LaButti K.M."/>
            <person name="Lechner B.E."/>
            <person name="Liimatainen K."/>
            <person name="Lipzen A."/>
            <person name="Lukacs Z."/>
            <person name="Mihaltcheva S."/>
            <person name="Morgado L.N."/>
            <person name="Niskanen T."/>
            <person name="Noordeloos M.E."/>
            <person name="Ohm R.A."/>
            <person name="Ortiz-Santana B."/>
            <person name="Ovrebo C."/>
            <person name="Racz N."/>
            <person name="Riley R."/>
            <person name="Savchenko A."/>
            <person name="Shiryaev A."/>
            <person name="Soop K."/>
            <person name="Spirin V."/>
            <person name="Szebenyi C."/>
            <person name="Tomsovsky M."/>
            <person name="Tulloss R.E."/>
            <person name="Uehling J."/>
            <person name="Grigoriev I.V."/>
            <person name="Vagvolgyi C."/>
            <person name="Papp T."/>
            <person name="Martin F.M."/>
            <person name="Miettinen O."/>
            <person name="Hibbett D.S."/>
            <person name="Nagy L.G."/>
        </authorList>
    </citation>
    <scope>NUCLEOTIDE SEQUENCE [LARGE SCALE GENOMIC DNA]</scope>
    <source>
        <strain evidence="2 3">CBS 309.79</strain>
    </source>
</reference>
<sequence>MSPETVAVLLFVGKSIQNSLMVIMVQLVLYGLYVVFMIVTLYVIARRPEKTWRIFWFVVALITTLAIVTFDWNAPTGELAVFKSMVDRYLLDQNTLSIFDRTDNFYAVADSAKSSKMLTTWLSANSADVGLLYIISDILASWRATAIWGPGRRGRVQLHLGLGFLVVVAFCGSSLGWAVSMCGLN</sequence>
<feature type="transmembrane region" description="Helical" evidence="1">
    <location>
        <begin position="20"/>
        <end position="45"/>
    </location>
</feature>
<proteinExistence type="predicted"/>
<name>A0A5C3QC73_9AGAR</name>
<keyword evidence="1" id="KW-0812">Transmembrane</keyword>
<evidence type="ECO:0000313" key="2">
    <source>
        <dbReference type="EMBL" id="TFK96043.1"/>
    </source>
</evidence>
<protein>
    <submittedName>
        <fullName evidence="2">Uncharacterized protein</fullName>
    </submittedName>
</protein>
<feature type="transmembrane region" description="Helical" evidence="1">
    <location>
        <begin position="52"/>
        <end position="70"/>
    </location>
</feature>
<evidence type="ECO:0000256" key="1">
    <source>
        <dbReference type="SAM" id="Phobius"/>
    </source>
</evidence>
<accession>A0A5C3QC73</accession>
<organism evidence="2 3">
    <name type="scientific">Pterulicium gracile</name>
    <dbReference type="NCBI Taxonomy" id="1884261"/>
    <lineage>
        <taxon>Eukaryota</taxon>
        <taxon>Fungi</taxon>
        <taxon>Dikarya</taxon>
        <taxon>Basidiomycota</taxon>
        <taxon>Agaricomycotina</taxon>
        <taxon>Agaricomycetes</taxon>
        <taxon>Agaricomycetidae</taxon>
        <taxon>Agaricales</taxon>
        <taxon>Pleurotineae</taxon>
        <taxon>Pterulaceae</taxon>
        <taxon>Pterulicium</taxon>
    </lineage>
</organism>
<gene>
    <name evidence="2" type="ORF">BDV98DRAFT_576853</name>
</gene>
<dbReference type="OrthoDB" id="3248740at2759"/>
<keyword evidence="1" id="KW-0472">Membrane</keyword>
<feature type="transmembrane region" description="Helical" evidence="1">
    <location>
        <begin position="160"/>
        <end position="179"/>
    </location>
</feature>
<keyword evidence="3" id="KW-1185">Reference proteome</keyword>
<dbReference type="Proteomes" id="UP000305067">
    <property type="component" value="Unassembled WGS sequence"/>
</dbReference>
<dbReference type="EMBL" id="ML178868">
    <property type="protein sequence ID" value="TFK96043.1"/>
    <property type="molecule type" value="Genomic_DNA"/>
</dbReference>
<feature type="transmembrane region" description="Helical" evidence="1">
    <location>
        <begin position="130"/>
        <end position="148"/>
    </location>
</feature>
<dbReference type="AlphaFoldDB" id="A0A5C3QC73"/>
<keyword evidence="1" id="KW-1133">Transmembrane helix</keyword>